<accession>A0AAW1CA01</accession>
<keyword evidence="3" id="KW-0597">Phosphoprotein</keyword>
<name>A0AAW1CA01_CROAD</name>
<evidence type="ECO:0000256" key="3">
    <source>
        <dbReference type="ARBA" id="ARBA00022553"/>
    </source>
</evidence>
<dbReference type="PANTHER" id="PTHR44981:SF3">
    <property type="entry name" value="PERICENTRIN"/>
    <property type="match status" value="1"/>
</dbReference>
<feature type="region of interest" description="Disordered" evidence="7">
    <location>
        <begin position="968"/>
        <end position="987"/>
    </location>
</feature>
<reference evidence="9 10" key="1">
    <citation type="journal article" date="2024" name="Proc. Natl. Acad. Sci. U.S.A.">
        <title>The genetic regulatory architecture and epigenomic basis for age-related changes in rattlesnake venom.</title>
        <authorList>
            <person name="Hogan M.P."/>
            <person name="Holding M.L."/>
            <person name="Nystrom G.S."/>
            <person name="Colston T.J."/>
            <person name="Bartlett D.A."/>
            <person name="Mason A.J."/>
            <person name="Ellsworth S.A."/>
            <person name="Rautsaw R.M."/>
            <person name="Lawrence K.C."/>
            <person name="Strickland J.L."/>
            <person name="He B."/>
            <person name="Fraser P."/>
            <person name="Margres M.J."/>
            <person name="Gilbert D.M."/>
            <person name="Gibbs H.L."/>
            <person name="Parkinson C.L."/>
            <person name="Rokyta D.R."/>
        </authorList>
    </citation>
    <scope>NUCLEOTIDE SEQUENCE [LARGE SCALE GENOMIC DNA]</scope>
    <source>
        <strain evidence="9">DRR0105</strain>
    </source>
</reference>
<feature type="coiled-coil region" evidence="6">
    <location>
        <begin position="1179"/>
        <end position="1280"/>
    </location>
</feature>
<protein>
    <submittedName>
        <fullName evidence="9">Pericentrin</fullName>
    </submittedName>
</protein>
<feature type="coiled-coil region" evidence="6">
    <location>
        <begin position="77"/>
        <end position="208"/>
    </location>
</feature>
<evidence type="ECO:0000256" key="5">
    <source>
        <dbReference type="ARBA" id="ARBA00023212"/>
    </source>
</evidence>
<dbReference type="GO" id="GO:0005737">
    <property type="term" value="C:cytoplasm"/>
    <property type="evidence" value="ECO:0007669"/>
    <property type="project" value="UniProtKB-ARBA"/>
</dbReference>
<evidence type="ECO:0000256" key="6">
    <source>
        <dbReference type="SAM" id="Coils"/>
    </source>
</evidence>
<feature type="coiled-coil region" evidence="6">
    <location>
        <begin position="1080"/>
        <end position="1118"/>
    </location>
</feature>
<keyword evidence="2" id="KW-0963">Cytoplasm</keyword>
<proteinExistence type="predicted"/>
<evidence type="ECO:0000256" key="1">
    <source>
        <dbReference type="ARBA" id="ARBA00004300"/>
    </source>
</evidence>
<evidence type="ECO:0000256" key="4">
    <source>
        <dbReference type="ARBA" id="ARBA00023054"/>
    </source>
</evidence>
<comment type="caution">
    <text evidence="9">The sequence shown here is derived from an EMBL/GenBank/DDBJ whole genome shotgun (WGS) entry which is preliminary data.</text>
</comment>
<keyword evidence="10" id="KW-1185">Reference proteome</keyword>
<feature type="coiled-coil region" evidence="6">
    <location>
        <begin position="583"/>
        <end position="648"/>
    </location>
</feature>
<dbReference type="InterPro" id="IPR019528">
    <property type="entry name" value="PACT_domain"/>
</dbReference>
<organism evidence="9 10">
    <name type="scientific">Crotalus adamanteus</name>
    <name type="common">Eastern diamondback rattlesnake</name>
    <dbReference type="NCBI Taxonomy" id="8729"/>
    <lineage>
        <taxon>Eukaryota</taxon>
        <taxon>Metazoa</taxon>
        <taxon>Chordata</taxon>
        <taxon>Craniata</taxon>
        <taxon>Vertebrata</taxon>
        <taxon>Euteleostomi</taxon>
        <taxon>Lepidosauria</taxon>
        <taxon>Squamata</taxon>
        <taxon>Bifurcata</taxon>
        <taxon>Unidentata</taxon>
        <taxon>Episquamata</taxon>
        <taxon>Toxicofera</taxon>
        <taxon>Serpentes</taxon>
        <taxon>Colubroidea</taxon>
        <taxon>Viperidae</taxon>
        <taxon>Crotalinae</taxon>
        <taxon>Crotalus</taxon>
    </lineage>
</organism>
<dbReference type="InterPro" id="IPR028745">
    <property type="entry name" value="AKAP9/Pericentrin"/>
</dbReference>
<evidence type="ECO:0000256" key="7">
    <source>
        <dbReference type="SAM" id="MobiDB-lite"/>
    </source>
</evidence>
<feature type="coiled-coil region" evidence="6">
    <location>
        <begin position="312"/>
        <end position="448"/>
    </location>
</feature>
<dbReference type="Pfam" id="PF10495">
    <property type="entry name" value="PACT_coil_coil"/>
    <property type="match status" value="1"/>
</dbReference>
<dbReference type="GO" id="GO:0005813">
    <property type="term" value="C:centrosome"/>
    <property type="evidence" value="ECO:0007669"/>
    <property type="project" value="UniProtKB-SubCell"/>
</dbReference>
<dbReference type="EMBL" id="JAOTOJ010000001">
    <property type="protein sequence ID" value="KAK9410996.1"/>
    <property type="molecule type" value="Genomic_DNA"/>
</dbReference>
<evidence type="ECO:0000313" key="10">
    <source>
        <dbReference type="Proteomes" id="UP001474421"/>
    </source>
</evidence>
<evidence type="ECO:0000256" key="2">
    <source>
        <dbReference type="ARBA" id="ARBA00022490"/>
    </source>
</evidence>
<feature type="coiled-coil region" evidence="6">
    <location>
        <begin position="788"/>
        <end position="906"/>
    </location>
</feature>
<dbReference type="GO" id="GO:0060090">
    <property type="term" value="F:molecular adaptor activity"/>
    <property type="evidence" value="ECO:0007669"/>
    <property type="project" value="InterPro"/>
</dbReference>
<comment type="subcellular location">
    <subcellularLocation>
        <location evidence="1">Cytoplasm</location>
        <location evidence="1">Cytoskeleton</location>
        <location evidence="1">Microtubule organizing center</location>
        <location evidence="1">Centrosome</location>
    </subcellularLocation>
</comment>
<sequence length="1614" mass="188315">MEGGDPAGVRDAAGSPCGPSEVRCFPLLCGRVSQMLIFRAAWGSGERLHPEGPRSVIQEQEQNYDIGEFFKYQDKNKNLHAKLMEEQQQLLEDLQQKMEATLQGELQQAENLKKEWALNADISLKHQTELNKLKQNLTAETEELKKKMETLSFEKRQVEMEHKNLENKYHLAMKTLQSEHEKEMQDIKEQNKKQVEELQQEEELCSLQWRLNKKHLHEIELLRSTLTLQYQENIVKLKLELSDRYTSEIEQLKRKHCLHLEQLRAKISDEHLKEITKIRLQSAQDAACQIETEVAERLLLLENEYKNDLGCLQLEMQSISSQQEEIEELKRKNTELKEIGMEQEKNVKEELEQLEDSLVNAQKTLAKCNSELSSTKTLMAEELEKAKQFLEEEYKTKYKEAQSRFLEEIKQNRTEYEILLQKLREKHIDELELQNKELHEKNKEHILSLTSSQQAEIEVLKSTLETKQQNWLESHVADIQRNNPAHITQLETRHLSDLNSLEATYLFKIPFLQEEHKKALAGLQIKLKEQLPQKDKENEMLLAQELNTKFAEELQICEDNPKIELTDVQKEKHRLMAAEHEGVHKLEKETIFLKKEMEEANTEFKNLHPQERENQEENIIIALLRSDIDSCRNERDKLQESCQQALKLLLKMVQSAKDMEDLICKKIGLCLDDSLASGESQGEVSDQTLLEHSFHSLELSEHLCESIFENPELIFENEERIKKICHCLYITVEKLLDMHAESTKQLEEMHNIHSNIKEECKNKNWEACQILHEEHGLMDCFNEKNKVHNQLVLELHKAKELIKEIERLAKTNLELQCQAEKDCSNLNTQMKILEIELEEQLNKNQNLAAMASEVTDLRQQMEALERQLKNQRDFMDKQAIEREHERDEFQEEIQKLEMELKLTTKSQAFGKSSTYLDKETLQQQHNKNLILISTLQSKLDEVRHRVLTDTNVAHMLKEQLKIQEELITKKREEEDKPTSSINKSNGKEEDVSNVLKMVYDESYKILVLSEKSLPLDDGDKIQQVPLVEDWQRERLILVDIIQSLKNYLKQSNKENKEEQQPKRVVEHLSSSDRNSLLSDMQDLEIQLRLTQLQSQEKLQELQETLINTEKHGKKQEHQLQRQVELLEYELQQEQFIAKDLQASLKHEQEKASEMHELLKQEHTAILNLKSDLCESKQTNERLEKSLQKTQNEVIKYSSALENKERSITATLENLQREHLKNKELQIKLDEEQKQHKVKEDEKSKAIEELQGALELQCIQNNQLTVALEHEQSANSNLRKELQIEHSRWSMMQNKKQDVAHTLEVQREKEAQTKRGWKQLQPAVKSTSDQQIRTVQGERKRAQKQQTECHCLKALLEAQENQVIPTSIIHSMQASEGYTYQDKCGLQNGLKATNYAATKTNVTENKQTVMSSSPKIQKLYCKYLRAESFRKALVYQKKYLLLLLGGFQECEQATLSLIARMGIYPSAPDLNVSETRSRFFTKFRSAVRVVIAILRLKFLVRKWHKVNKKEMPLEVISSSLGRNSHPVASLEVLKQQKPFPSYAAPEGEYNRNNLMSLASCTVKSLHHLHNRSTSFISQTSLKDPEDSLTEYIAHLEAIQERLGILLPGQAAQEKN</sequence>
<keyword evidence="4 6" id="KW-0175">Coiled coil</keyword>
<dbReference type="Proteomes" id="UP001474421">
    <property type="component" value="Unassembled WGS sequence"/>
</dbReference>
<dbReference type="GO" id="GO:0007165">
    <property type="term" value="P:signal transduction"/>
    <property type="evidence" value="ECO:0007669"/>
    <property type="project" value="InterPro"/>
</dbReference>
<feature type="region of interest" description="Disordered" evidence="7">
    <location>
        <begin position="1309"/>
        <end position="1331"/>
    </location>
</feature>
<dbReference type="PANTHER" id="PTHR44981">
    <property type="entry name" value="PERICENTRIN-LIKE PROTEIN, ISOFORM F"/>
    <property type="match status" value="1"/>
</dbReference>
<evidence type="ECO:0000259" key="8">
    <source>
        <dbReference type="Pfam" id="PF10495"/>
    </source>
</evidence>
<feature type="domain" description="Pericentrin/AKAP-450 centrosomal targeting" evidence="8">
    <location>
        <begin position="1421"/>
        <end position="1502"/>
    </location>
</feature>
<keyword evidence="5" id="KW-0206">Cytoskeleton</keyword>
<gene>
    <name evidence="9" type="ORF">NXF25_002171</name>
</gene>
<feature type="compositionally biased region" description="Basic and acidic residues" evidence="7">
    <location>
        <begin position="968"/>
        <end position="977"/>
    </location>
</feature>
<evidence type="ECO:0000313" key="9">
    <source>
        <dbReference type="EMBL" id="KAK9410996.1"/>
    </source>
</evidence>